<keyword evidence="1" id="KW-1133">Transmembrane helix</keyword>
<comment type="caution">
    <text evidence="2">The sequence shown here is derived from an EMBL/GenBank/DDBJ whole genome shotgun (WGS) entry which is preliminary data.</text>
</comment>
<feature type="transmembrane region" description="Helical" evidence="1">
    <location>
        <begin position="191"/>
        <end position="212"/>
    </location>
</feature>
<evidence type="ECO:0000313" key="3">
    <source>
        <dbReference type="Proteomes" id="UP001165289"/>
    </source>
</evidence>
<keyword evidence="1" id="KW-0812">Transmembrane</keyword>
<keyword evidence="1" id="KW-0472">Membrane</keyword>
<keyword evidence="3" id="KW-1185">Reference proteome</keyword>
<dbReference type="AlphaFoldDB" id="A0AAV7JLQ1"/>
<accession>A0AAV7JLQ1</accession>
<dbReference type="EMBL" id="JAKMXF010000319">
    <property type="protein sequence ID" value="KAI6649642.1"/>
    <property type="molecule type" value="Genomic_DNA"/>
</dbReference>
<reference evidence="2 3" key="1">
    <citation type="journal article" date="2023" name="BMC Biol.">
        <title>The compact genome of the sponge Oopsacas minuta (Hexactinellida) is lacking key metazoan core genes.</title>
        <authorList>
            <person name="Santini S."/>
            <person name="Schenkelaars Q."/>
            <person name="Jourda C."/>
            <person name="Duchesne M."/>
            <person name="Belahbib H."/>
            <person name="Rocher C."/>
            <person name="Selva M."/>
            <person name="Riesgo A."/>
            <person name="Vervoort M."/>
            <person name="Leys S.P."/>
            <person name="Kodjabachian L."/>
            <person name="Le Bivic A."/>
            <person name="Borchiellini C."/>
            <person name="Claverie J.M."/>
            <person name="Renard E."/>
        </authorList>
    </citation>
    <scope>NUCLEOTIDE SEQUENCE [LARGE SCALE GENOMIC DNA]</scope>
    <source>
        <strain evidence="2">SPO-2</strain>
    </source>
</reference>
<gene>
    <name evidence="2" type="ORF">LOD99_6646</name>
</gene>
<dbReference type="Proteomes" id="UP001165289">
    <property type="component" value="Unassembled WGS sequence"/>
</dbReference>
<organism evidence="2 3">
    <name type="scientific">Oopsacas minuta</name>
    <dbReference type="NCBI Taxonomy" id="111878"/>
    <lineage>
        <taxon>Eukaryota</taxon>
        <taxon>Metazoa</taxon>
        <taxon>Porifera</taxon>
        <taxon>Hexactinellida</taxon>
        <taxon>Hexasterophora</taxon>
        <taxon>Lyssacinosida</taxon>
        <taxon>Leucopsacidae</taxon>
        <taxon>Oopsacas</taxon>
    </lineage>
</organism>
<feature type="transmembrane region" description="Helical" evidence="1">
    <location>
        <begin position="47"/>
        <end position="72"/>
    </location>
</feature>
<evidence type="ECO:0000313" key="2">
    <source>
        <dbReference type="EMBL" id="KAI6649642.1"/>
    </source>
</evidence>
<proteinExistence type="predicted"/>
<evidence type="ECO:0000256" key="1">
    <source>
        <dbReference type="SAM" id="Phobius"/>
    </source>
</evidence>
<protein>
    <submittedName>
        <fullName evidence="2">Uncharacterized protein</fullName>
    </submittedName>
</protein>
<name>A0AAV7JLQ1_9METZ</name>
<sequence>MEAWGAASYLIFYEYKKGQAIQALQNIEIHMKGVVTNGKVMKTGASMLSLVAIPFTGGISLFASGLGAVTYIGSRVTESTMLSFLAERAREELEDLYNVAKKIDCLEIDWIEVGKTIVETVVCANLINKLKVIPKLANLCPKFIQCTLESLVENIKKICAKPGECIAKYTGSGACGTLTPAFSCTKLGSKAFVYSLLVIGAVMGVLEIIRIWTKDDPKALTQIREAIRMLKDEELDRL</sequence>